<dbReference type="PANTHER" id="PTHR36427:SF3">
    <property type="entry name" value="LARGE RIBOSOMAL SUBUNIT PROTEIN UL1M"/>
    <property type="match status" value="1"/>
</dbReference>
<keyword evidence="3" id="KW-0687">Ribonucleoprotein</keyword>
<evidence type="ECO:0008006" key="7">
    <source>
        <dbReference type="Google" id="ProtNLM"/>
    </source>
</evidence>
<proteinExistence type="inferred from homology"/>
<dbReference type="Gene3D" id="3.30.190.20">
    <property type="match status" value="1"/>
</dbReference>
<sequence length="355" mass="40400">MMAARGGIILSSLSAFQRFGTSVGIFPAVLSQVRHYAARKGTREKAKKKKVKKEVKKLTIQDKIRLSRKVKIVKPDILKYDYIKKPVAIDDVWLGKDFKWKIYPFAEAIQCHREMLHPTMYDMPDTLVNIFVELNFRGIKNKTLDAFHKMVTMKHLFDHGEERNILVFCKKDEQIKAALEGGAALAGGVDIIKLIQNGEVSLNNYDTVLSNPEMMAEVLTLRGLLKKKVPNIKNGTLGLDIADMVYHHVNGIKYSAKPCENFPQYGTTSIPIGKLNMEVEHLEENMQVALNHLMQSKPKRPGPFVLRLRLEAKPSKESFKLDHKLYVKQDEEEATDEKDGEESDEEDQHEEAVAN</sequence>
<organism evidence="5 6">
    <name type="scientific">Trichogramma kaykai</name>
    <dbReference type="NCBI Taxonomy" id="54128"/>
    <lineage>
        <taxon>Eukaryota</taxon>
        <taxon>Metazoa</taxon>
        <taxon>Ecdysozoa</taxon>
        <taxon>Arthropoda</taxon>
        <taxon>Hexapoda</taxon>
        <taxon>Insecta</taxon>
        <taxon>Pterygota</taxon>
        <taxon>Neoptera</taxon>
        <taxon>Endopterygota</taxon>
        <taxon>Hymenoptera</taxon>
        <taxon>Apocrita</taxon>
        <taxon>Proctotrupomorpha</taxon>
        <taxon>Chalcidoidea</taxon>
        <taxon>Trichogrammatidae</taxon>
        <taxon>Trichogramma</taxon>
    </lineage>
</organism>
<keyword evidence="6" id="KW-1185">Reference proteome</keyword>
<dbReference type="Proteomes" id="UP001627154">
    <property type="component" value="Unassembled WGS sequence"/>
</dbReference>
<protein>
    <recommendedName>
        <fullName evidence="7">39S ribosomal protein L1, mitochondrial</fullName>
    </recommendedName>
</protein>
<evidence type="ECO:0000313" key="6">
    <source>
        <dbReference type="Proteomes" id="UP001627154"/>
    </source>
</evidence>
<evidence type="ECO:0000256" key="2">
    <source>
        <dbReference type="ARBA" id="ARBA00022980"/>
    </source>
</evidence>
<evidence type="ECO:0000256" key="3">
    <source>
        <dbReference type="ARBA" id="ARBA00023274"/>
    </source>
</evidence>
<dbReference type="InterPro" id="IPR023674">
    <property type="entry name" value="Ribosomal_uL1-like"/>
</dbReference>
<dbReference type="Pfam" id="PF00687">
    <property type="entry name" value="Ribosomal_L1"/>
    <property type="match status" value="1"/>
</dbReference>
<dbReference type="SUPFAM" id="SSF56808">
    <property type="entry name" value="Ribosomal protein L1"/>
    <property type="match status" value="1"/>
</dbReference>
<gene>
    <name evidence="5" type="ORF">TKK_010159</name>
</gene>
<dbReference type="GO" id="GO:0005840">
    <property type="term" value="C:ribosome"/>
    <property type="evidence" value="ECO:0007669"/>
    <property type="project" value="UniProtKB-KW"/>
</dbReference>
<feature type="region of interest" description="Disordered" evidence="4">
    <location>
        <begin position="321"/>
        <end position="355"/>
    </location>
</feature>
<dbReference type="PANTHER" id="PTHR36427">
    <property type="entry name" value="54S RIBOSOMAL PROTEIN L1, MITOCHONDRIAL"/>
    <property type="match status" value="1"/>
</dbReference>
<dbReference type="Gene3D" id="3.40.50.790">
    <property type="match status" value="1"/>
</dbReference>
<reference evidence="5 6" key="1">
    <citation type="journal article" date="2024" name="bioRxiv">
        <title>A reference genome for Trichogramma kaykai: A tiny desert-dwelling parasitoid wasp with competing sex-ratio distorters.</title>
        <authorList>
            <person name="Culotta J."/>
            <person name="Lindsey A.R."/>
        </authorList>
    </citation>
    <scope>NUCLEOTIDE SEQUENCE [LARGE SCALE GENOMIC DNA]</scope>
    <source>
        <strain evidence="5 6">KSX58</strain>
    </source>
</reference>
<feature type="compositionally biased region" description="Acidic residues" evidence="4">
    <location>
        <begin position="330"/>
        <end position="349"/>
    </location>
</feature>
<keyword evidence="2" id="KW-0689">Ribosomal protein</keyword>
<comment type="similarity">
    <text evidence="1">Belongs to the universal ribosomal protein uL1 family.</text>
</comment>
<accession>A0ABD2WTD6</accession>
<name>A0ABD2WTD6_9HYME</name>
<evidence type="ECO:0000256" key="1">
    <source>
        <dbReference type="ARBA" id="ARBA00010531"/>
    </source>
</evidence>
<evidence type="ECO:0000313" key="5">
    <source>
        <dbReference type="EMBL" id="KAL3395849.1"/>
    </source>
</evidence>
<dbReference type="AlphaFoldDB" id="A0ABD2WTD6"/>
<dbReference type="EMBL" id="JBJJXI010000077">
    <property type="protein sequence ID" value="KAL3395849.1"/>
    <property type="molecule type" value="Genomic_DNA"/>
</dbReference>
<dbReference type="InterPro" id="IPR016095">
    <property type="entry name" value="Ribosomal_uL1_3-a/b-sand"/>
</dbReference>
<dbReference type="InterPro" id="IPR028364">
    <property type="entry name" value="Ribosomal_uL1/biogenesis"/>
</dbReference>
<dbReference type="GO" id="GO:1990904">
    <property type="term" value="C:ribonucleoprotein complex"/>
    <property type="evidence" value="ECO:0007669"/>
    <property type="project" value="UniProtKB-KW"/>
</dbReference>
<comment type="caution">
    <text evidence="5">The sequence shown here is derived from an EMBL/GenBank/DDBJ whole genome shotgun (WGS) entry which is preliminary data.</text>
</comment>
<evidence type="ECO:0000256" key="4">
    <source>
        <dbReference type="SAM" id="MobiDB-lite"/>
    </source>
</evidence>